<dbReference type="EMBL" id="JARKNE010000006">
    <property type="protein sequence ID" value="KAK5826687.1"/>
    <property type="molecule type" value="Genomic_DNA"/>
</dbReference>
<accession>A0ABR0PQG7</accession>
<gene>
    <name evidence="1" type="ORF">PVK06_021613</name>
</gene>
<keyword evidence="2" id="KW-1185">Reference proteome</keyword>
<dbReference type="Proteomes" id="UP001358586">
    <property type="component" value="Chromosome 6"/>
</dbReference>
<reference evidence="1 2" key="1">
    <citation type="submission" date="2023-03" db="EMBL/GenBank/DDBJ databases">
        <title>WGS of Gossypium arboreum.</title>
        <authorList>
            <person name="Yu D."/>
        </authorList>
    </citation>
    <scope>NUCLEOTIDE SEQUENCE [LARGE SCALE GENOMIC DNA]</scope>
    <source>
        <tissue evidence="1">Leaf</tissue>
    </source>
</reference>
<organism evidence="1 2">
    <name type="scientific">Gossypium arboreum</name>
    <name type="common">Tree cotton</name>
    <name type="synonym">Gossypium nanking</name>
    <dbReference type="NCBI Taxonomy" id="29729"/>
    <lineage>
        <taxon>Eukaryota</taxon>
        <taxon>Viridiplantae</taxon>
        <taxon>Streptophyta</taxon>
        <taxon>Embryophyta</taxon>
        <taxon>Tracheophyta</taxon>
        <taxon>Spermatophyta</taxon>
        <taxon>Magnoliopsida</taxon>
        <taxon>eudicotyledons</taxon>
        <taxon>Gunneridae</taxon>
        <taxon>Pentapetalae</taxon>
        <taxon>rosids</taxon>
        <taxon>malvids</taxon>
        <taxon>Malvales</taxon>
        <taxon>Malvaceae</taxon>
        <taxon>Malvoideae</taxon>
        <taxon>Gossypium</taxon>
    </lineage>
</organism>
<proteinExistence type="predicted"/>
<evidence type="ECO:0000313" key="2">
    <source>
        <dbReference type="Proteomes" id="UP001358586"/>
    </source>
</evidence>
<name>A0ABR0PQG7_GOSAR</name>
<evidence type="ECO:0000313" key="1">
    <source>
        <dbReference type="EMBL" id="KAK5826687.1"/>
    </source>
</evidence>
<comment type="caution">
    <text evidence="1">The sequence shown here is derived from an EMBL/GenBank/DDBJ whole genome shotgun (WGS) entry which is preliminary data.</text>
</comment>
<protein>
    <submittedName>
        <fullName evidence="1">Uncharacterized protein</fullName>
    </submittedName>
</protein>
<sequence>MAQTRNPNEFNIGKVPETLEVSRTPAPQLARNGLPRVASYEWPPHEWFLLRIALRP</sequence>